<accession>A0A5B8QYK5</accession>
<dbReference type="InterPro" id="IPR004843">
    <property type="entry name" value="Calcineurin-like_PHP"/>
</dbReference>
<keyword evidence="5 7" id="KW-0378">Hydrolase</keyword>
<dbReference type="NCBIfam" id="TIGR00619">
    <property type="entry name" value="sbcd"/>
    <property type="match status" value="1"/>
</dbReference>
<comment type="function">
    <text evidence="7">SbcCD cleaves DNA hairpin structures. These structures can inhibit DNA replication and are intermediates in certain DNA recombination reactions. The complex acts as a 3'-&gt;5' double strand exonuclease that can open hairpins. It also has a 5' single-strand endonuclease activity.</text>
</comment>
<dbReference type="Pfam" id="PF12320">
    <property type="entry name" value="SbcD_C"/>
    <property type="match status" value="1"/>
</dbReference>
<dbReference type="GO" id="GO:0006310">
    <property type="term" value="P:DNA recombination"/>
    <property type="evidence" value="ECO:0007669"/>
    <property type="project" value="UniProtKB-KW"/>
</dbReference>
<dbReference type="InterPro" id="IPR029052">
    <property type="entry name" value="Metallo-depent_PP-like"/>
</dbReference>
<dbReference type="GO" id="GO:0006260">
    <property type="term" value="P:DNA replication"/>
    <property type="evidence" value="ECO:0007669"/>
    <property type="project" value="UniProtKB-KW"/>
</dbReference>
<feature type="domain" description="Nuclease SbcCD subunit D C-terminal" evidence="9">
    <location>
        <begin position="271"/>
        <end position="359"/>
    </location>
</feature>
<dbReference type="GO" id="GO:0004519">
    <property type="term" value="F:endonuclease activity"/>
    <property type="evidence" value="ECO:0007669"/>
    <property type="project" value="UniProtKB-KW"/>
</dbReference>
<dbReference type="InterPro" id="IPR026843">
    <property type="entry name" value="SbcD_C"/>
</dbReference>
<dbReference type="SUPFAM" id="SSF56300">
    <property type="entry name" value="Metallo-dependent phosphatases"/>
    <property type="match status" value="1"/>
</dbReference>
<protein>
    <recommendedName>
        <fullName evidence="3 7">Nuclease SbcCD subunit D</fullName>
    </recommendedName>
</protein>
<dbReference type="CDD" id="cd00840">
    <property type="entry name" value="MPP_Mre11_N"/>
    <property type="match status" value="1"/>
</dbReference>
<keyword evidence="7" id="KW-0235">DNA replication</keyword>
<dbReference type="Gene3D" id="3.60.21.10">
    <property type="match status" value="1"/>
</dbReference>
<keyword evidence="6 7" id="KW-0269">Exonuclease</keyword>
<dbReference type="Pfam" id="PF00149">
    <property type="entry name" value="Metallophos"/>
    <property type="match status" value="1"/>
</dbReference>
<keyword evidence="4 7" id="KW-0540">Nuclease</keyword>
<evidence type="ECO:0000259" key="9">
    <source>
        <dbReference type="Pfam" id="PF12320"/>
    </source>
</evidence>
<evidence type="ECO:0000313" key="10">
    <source>
        <dbReference type="EMBL" id="QDZ91465.1"/>
    </source>
</evidence>
<dbReference type="InterPro" id="IPR004593">
    <property type="entry name" value="SbcD"/>
</dbReference>
<evidence type="ECO:0000259" key="8">
    <source>
        <dbReference type="Pfam" id="PF00149"/>
    </source>
</evidence>
<evidence type="ECO:0000256" key="1">
    <source>
        <dbReference type="ARBA" id="ARBA00010555"/>
    </source>
</evidence>
<name>A0A5B8QYK5_9GAMM</name>
<dbReference type="InterPro" id="IPR041796">
    <property type="entry name" value="Mre11_N"/>
</dbReference>
<keyword evidence="7" id="KW-0255">Endonuclease</keyword>
<evidence type="ECO:0000256" key="5">
    <source>
        <dbReference type="ARBA" id="ARBA00022801"/>
    </source>
</evidence>
<dbReference type="AlphaFoldDB" id="A0A5B8QYK5"/>
<dbReference type="EMBL" id="CP031775">
    <property type="protein sequence ID" value="QDZ91465.1"/>
    <property type="molecule type" value="Genomic_DNA"/>
</dbReference>
<dbReference type="InterPro" id="IPR050535">
    <property type="entry name" value="DNA_Repair-Maintenance_Comp"/>
</dbReference>
<feature type="domain" description="Calcineurin-like phosphoesterase" evidence="8">
    <location>
        <begin position="1"/>
        <end position="221"/>
    </location>
</feature>
<keyword evidence="7" id="KW-0233">DNA recombination</keyword>
<evidence type="ECO:0000313" key="11">
    <source>
        <dbReference type="Proteomes" id="UP000321124"/>
    </source>
</evidence>
<proteinExistence type="inferred from homology"/>
<reference evidence="10 11" key="1">
    <citation type="journal article" date="2019" name="Ecotoxicol. Environ. Saf.">
        <title>Microbial characterization of heavy metal resistant bacterial strains isolated from an electroplating wastewater treatment plant.</title>
        <authorList>
            <person name="Cai X."/>
            <person name="Zheng X."/>
            <person name="Zhang D."/>
            <person name="Iqbal W."/>
            <person name="Liu C."/>
            <person name="Yang B."/>
            <person name="Zhao X."/>
            <person name="Lu X."/>
            <person name="Mao Y."/>
        </authorList>
    </citation>
    <scope>NUCLEOTIDE SEQUENCE [LARGE SCALE GENOMIC DNA]</scope>
    <source>
        <strain evidence="10 11">Ni1-3</strain>
    </source>
</reference>
<dbReference type="Proteomes" id="UP000321124">
    <property type="component" value="Chromosome"/>
</dbReference>
<comment type="subunit">
    <text evidence="2 7">Heterodimer of SbcC and SbcD.</text>
</comment>
<organism evidence="10 11">
    <name type="scientific">Shewanella decolorationis</name>
    <dbReference type="NCBI Taxonomy" id="256839"/>
    <lineage>
        <taxon>Bacteria</taxon>
        <taxon>Pseudomonadati</taxon>
        <taxon>Pseudomonadota</taxon>
        <taxon>Gammaproteobacteria</taxon>
        <taxon>Alteromonadales</taxon>
        <taxon>Shewanellaceae</taxon>
        <taxon>Shewanella</taxon>
    </lineage>
</organism>
<dbReference type="RefSeq" id="WP_208659234.1">
    <property type="nucleotide sequence ID" value="NZ_CP031775.2"/>
</dbReference>
<sequence>MRFIHTSDWHIGRQLHNQSLLEDQAYVLDQIVALAEQHSVDAVIIAGDIYDRSIPPASAVALLDAVLNRLITELGLQVLMIAGNHDGHERLGFAAKQMAASGLHIIGPLQADLTPIRLTSPSGDAYFYPLPYAEPATVRQVFEADAKELSISSHEEAMALLLEQVHSHDSQGLPKVVVSHCFLDGGSESESERPLSIGGADKISPRLFSEFDYVALGHLHGSQYKGSEHVRYSGSILKYSFSEQHQHKSVTLVDVAAQTPAQIQLLPLTALRDVRIIEGELAHLLDLGITDAKREDYLMVRLLDKHAILDAMGKLRSVYPNVLHLERTGLMAGEQAVALNRDHIKKGEMAMFRDFFSQVSGEELSDAQQAVMDEILTKLHRDEGDSVGSTRVAAKGEQSA</sequence>
<evidence type="ECO:0000256" key="7">
    <source>
        <dbReference type="RuleBase" id="RU363069"/>
    </source>
</evidence>
<comment type="similarity">
    <text evidence="1 7">Belongs to the SbcD family.</text>
</comment>
<evidence type="ECO:0000256" key="2">
    <source>
        <dbReference type="ARBA" id="ARBA00011322"/>
    </source>
</evidence>
<dbReference type="KEGG" id="sdeo:D0436_13920"/>
<dbReference type="PANTHER" id="PTHR30337:SF0">
    <property type="entry name" value="NUCLEASE SBCCD SUBUNIT D"/>
    <property type="match status" value="1"/>
</dbReference>
<evidence type="ECO:0000256" key="3">
    <source>
        <dbReference type="ARBA" id="ARBA00013365"/>
    </source>
</evidence>
<evidence type="ECO:0000256" key="6">
    <source>
        <dbReference type="ARBA" id="ARBA00022839"/>
    </source>
</evidence>
<gene>
    <name evidence="7" type="primary">sbcD</name>
    <name evidence="10" type="ORF">D0436_13920</name>
</gene>
<dbReference type="PANTHER" id="PTHR30337">
    <property type="entry name" value="COMPONENT OF ATP-DEPENDENT DSDNA EXONUCLEASE"/>
    <property type="match status" value="1"/>
</dbReference>
<dbReference type="GO" id="GO:0008408">
    <property type="term" value="F:3'-5' exonuclease activity"/>
    <property type="evidence" value="ECO:0007669"/>
    <property type="project" value="InterPro"/>
</dbReference>
<evidence type="ECO:0000256" key="4">
    <source>
        <dbReference type="ARBA" id="ARBA00022722"/>
    </source>
</evidence>